<evidence type="ECO:0000256" key="8">
    <source>
        <dbReference type="ARBA" id="ARBA00022857"/>
    </source>
</evidence>
<gene>
    <name evidence="18" type="primary">nnrE</name>
    <name evidence="17" type="synonym">nnrD</name>
    <name evidence="22" type="ORF">CEE37_03650</name>
</gene>
<protein>
    <recommendedName>
        <fullName evidence="19">Bifunctional NAD(P)H-hydrate repair enzyme</fullName>
    </recommendedName>
    <alternativeName>
        <fullName evidence="19">Nicotinamide nucleotide repair protein</fullName>
    </alternativeName>
    <domain>
        <recommendedName>
            <fullName evidence="19">ADP-dependent (S)-NAD(P)H-hydrate dehydratase</fullName>
            <ecNumber evidence="19">4.2.1.136</ecNumber>
        </recommendedName>
        <alternativeName>
            <fullName evidence="19">ADP-dependent NAD(P)HX dehydratase</fullName>
        </alternativeName>
    </domain>
    <domain>
        <recommendedName>
            <fullName evidence="19">NAD(P)H-hydrate epimerase</fullName>
            <ecNumber evidence="19">5.1.99.6</ecNumber>
        </recommendedName>
    </domain>
</protein>
<comment type="caution">
    <text evidence="22">The sequence shown here is derived from an EMBL/GenBank/DDBJ whole genome shotgun (WGS) entry which is preliminary data.</text>
</comment>
<dbReference type="EC" id="5.1.99.6" evidence="19"/>
<evidence type="ECO:0000256" key="3">
    <source>
        <dbReference type="ARBA" id="ARBA00006001"/>
    </source>
</evidence>
<dbReference type="EMBL" id="NJBN01000002">
    <property type="protein sequence ID" value="TKJ41673.1"/>
    <property type="molecule type" value="Genomic_DNA"/>
</dbReference>
<feature type="binding site" evidence="18">
    <location>
        <begin position="133"/>
        <end position="139"/>
    </location>
    <ligand>
        <name>(6S)-NADPHX</name>
        <dbReference type="ChEBI" id="CHEBI:64076"/>
    </ligand>
</feature>
<evidence type="ECO:0000256" key="5">
    <source>
        <dbReference type="ARBA" id="ARBA00022723"/>
    </source>
</evidence>
<keyword evidence="5 18" id="KW-0479">Metal-binding</keyword>
<comment type="subunit">
    <text evidence="17">Homotetramer.</text>
</comment>
<feature type="binding site" evidence="17">
    <location>
        <begin position="423"/>
        <end position="427"/>
    </location>
    <ligand>
        <name>AMP</name>
        <dbReference type="ChEBI" id="CHEBI:456215"/>
    </ligand>
</feature>
<evidence type="ECO:0000256" key="19">
    <source>
        <dbReference type="PIRNR" id="PIRNR017184"/>
    </source>
</evidence>
<keyword evidence="8 17" id="KW-0521">NADP</keyword>
<evidence type="ECO:0000256" key="9">
    <source>
        <dbReference type="ARBA" id="ARBA00022958"/>
    </source>
</evidence>
<comment type="function">
    <text evidence="14 19">Bifunctional enzyme that catalyzes the epimerization of the S- and R-forms of NAD(P)HX and the dehydration of the S-form of NAD(P)HX at the expense of ADP, which is converted to AMP. This allows the repair of both epimers of NAD(P)HX, a damaged form of NAD(P)H that is a result of enzymatic or heat-dependent hydration.</text>
</comment>
<feature type="binding site" evidence="17">
    <location>
        <position position="335"/>
    </location>
    <ligand>
        <name>(6S)-NADPHX</name>
        <dbReference type="ChEBI" id="CHEBI:64076"/>
    </ligand>
</feature>
<keyword evidence="6 17" id="KW-0547">Nucleotide-binding</keyword>
<comment type="catalytic activity">
    <reaction evidence="16 17 19">
        <text>(6S)-NADPHX + ADP = AMP + phosphate + NADPH + H(+)</text>
        <dbReference type="Rhea" id="RHEA:32235"/>
        <dbReference type="ChEBI" id="CHEBI:15378"/>
        <dbReference type="ChEBI" id="CHEBI:43474"/>
        <dbReference type="ChEBI" id="CHEBI:57783"/>
        <dbReference type="ChEBI" id="CHEBI:64076"/>
        <dbReference type="ChEBI" id="CHEBI:456215"/>
        <dbReference type="ChEBI" id="CHEBI:456216"/>
        <dbReference type="EC" id="4.2.1.136"/>
    </reaction>
</comment>
<feature type="binding site" evidence="17">
    <location>
        <position position="386"/>
    </location>
    <ligand>
        <name>(6S)-NADPHX</name>
        <dbReference type="ChEBI" id="CHEBI:64076"/>
    </ligand>
</feature>
<evidence type="ECO:0000256" key="4">
    <source>
        <dbReference type="ARBA" id="ARBA00009524"/>
    </source>
</evidence>
<feature type="domain" description="YjeF N-terminal" evidence="21">
    <location>
        <begin position="10"/>
        <end position="219"/>
    </location>
</feature>
<feature type="binding site" evidence="18">
    <location>
        <position position="165"/>
    </location>
    <ligand>
        <name>K(+)</name>
        <dbReference type="ChEBI" id="CHEBI:29103"/>
    </ligand>
</feature>
<organism evidence="22 23">
    <name type="scientific">candidate division LCP-89 bacterium B3_LCP</name>
    <dbReference type="NCBI Taxonomy" id="2012998"/>
    <lineage>
        <taxon>Bacteria</taxon>
        <taxon>Pseudomonadati</taxon>
        <taxon>Bacteria division LCP-89</taxon>
    </lineage>
</organism>
<comment type="catalytic activity">
    <reaction evidence="15 17 19">
        <text>(6S)-NADHX + ADP = AMP + phosphate + NADH + H(+)</text>
        <dbReference type="Rhea" id="RHEA:32223"/>
        <dbReference type="ChEBI" id="CHEBI:15378"/>
        <dbReference type="ChEBI" id="CHEBI:43474"/>
        <dbReference type="ChEBI" id="CHEBI:57945"/>
        <dbReference type="ChEBI" id="CHEBI:64074"/>
        <dbReference type="ChEBI" id="CHEBI:456215"/>
        <dbReference type="ChEBI" id="CHEBI:456216"/>
        <dbReference type="EC" id="4.2.1.136"/>
    </reaction>
</comment>
<evidence type="ECO:0000256" key="2">
    <source>
        <dbReference type="ARBA" id="ARBA00000909"/>
    </source>
</evidence>
<comment type="catalytic activity">
    <reaction evidence="2 18 19">
        <text>(6R)-NADPHX = (6S)-NADPHX</text>
        <dbReference type="Rhea" id="RHEA:32227"/>
        <dbReference type="ChEBI" id="CHEBI:64076"/>
        <dbReference type="ChEBI" id="CHEBI:64077"/>
        <dbReference type="EC" id="5.1.99.6"/>
    </reaction>
</comment>
<evidence type="ECO:0000256" key="17">
    <source>
        <dbReference type="HAMAP-Rule" id="MF_01965"/>
    </source>
</evidence>
<dbReference type="Gene3D" id="3.40.50.10260">
    <property type="entry name" value="YjeF N-terminal domain"/>
    <property type="match status" value="1"/>
</dbReference>
<evidence type="ECO:0000256" key="12">
    <source>
        <dbReference type="ARBA" id="ARBA00023239"/>
    </source>
</evidence>
<evidence type="ECO:0000313" key="22">
    <source>
        <dbReference type="EMBL" id="TKJ41673.1"/>
    </source>
</evidence>
<evidence type="ECO:0000259" key="20">
    <source>
        <dbReference type="PROSITE" id="PS51383"/>
    </source>
</evidence>
<dbReference type="SUPFAM" id="SSF64153">
    <property type="entry name" value="YjeF N-terminal domain-like"/>
    <property type="match status" value="1"/>
</dbReference>
<dbReference type="PIRSF" id="PIRSF017184">
    <property type="entry name" value="Nnr"/>
    <property type="match status" value="1"/>
</dbReference>
<comment type="similarity">
    <text evidence="18">Belongs to the NnrE/AIBP family.</text>
</comment>
<dbReference type="SUPFAM" id="SSF53613">
    <property type="entry name" value="Ribokinase-like"/>
    <property type="match status" value="1"/>
</dbReference>
<keyword evidence="9 18" id="KW-0630">Potassium</keyword>
<feature type="domain" description="YjeF C-terminal" evidence="20">
    <location>
        <begin position="229"/>
        <end position="512"/>
    </location>
</feature>
<feature type="binding site" evidence="18">
    <location>
        <position position="62"/>
    </location>
    <ligand>
        <name>K(+)</name>
        <dbReference type="ChEBI" id="CHEBI:29103"/>
    </ligand>
</feature>
<evidence type="ECO:0000256" key="11">
    <source>
        <dbReference type="ARBA" id="ARBA00023235"/>
    </source>
</evidence>
<dbReference type="HAMAP" id="MF_01966">
    <property type="entry name" value="NADHX_epimerase"/>
    <property type="match status" value="1"/>
</dbReference>
<dbReference type="GO" id="GO:0052855">
    <property type="term" value="F:ADP-dependent NAD(P)H-hydrate dehydratase activity"/>
    <property type="evidence" value="ECO:0007669"/>
    <property type="project" value="UniProtKB-UniRule"/>
</dbReference>
<evidence type="ECO:0000256" key="18">
    <source>
        <dbReference type="HAMAP-Rule" id="MF_01966"/>
    </source>
</evidence>
<comment type="cofactor">
    <cofactor evidence="17">
        <name>Mg(2+)</name>
        <dbReference type="ChEBI" id="CHEBI:18420"/>
    </cofactor>
</comment>
<dbReference type="InterPro" id="IPR000631">
    <property type="entry name" value="CARKD"/>
</dbReference>
<evidence type="ECO:0000256" key="6">
    <source>
        <dbReference type="ARBA" id="ARBA00022741"/>
    </source>
</evidence>
<feature type="binding site" evidence="17">
    <location>
        <position position="264"/>
    </location>
    <ligand>
        <name>(6S)-NADPHX</name>
        <dbReference type="ChEBI" id="CHEBI:64076"/>
    </ligand>
</feature>
<feature type="binding site" evidence="18">
    <location>
        <begin position="61"/>
        <end position="65"/>
    </location>
    <ligand>
        <name>(6S)-NADPHX</name>
        <dbReference type="ChEBI" id="CHEBI:64076"/>
    </ligand>
</feature>
<dbReference type="HAMAP" id="MF_01965">
    <property type="entry name" value="NADHX_dehydratase"/>
    <property type="match status" value="1"/>
</dbReference>
<evidence type="ECO:0000256" key="13">
    <source>
        <dbReference type="ARBA" id="ARBA00023268"/>
    </source>
</evidence>
<sequence>MKKIATANEMQALDAAAIEKAGIPALILMENASLGLLDVIKQIMNGDFRDQSYIIACGKGNNGGDGYALGRHLLNRGAKVTLLSTCPVSKLQGDARTNAEIYKNIGGIVTELKEANSLRSLPSADLIVDALLGTGITGPPRGLTAKVIDWINGRSEPVLAVDIPSGVEGDTGVAKGSAVIANWTVTMGLLKRGLVLSPGKDLAGEITVAIISLPPRIRAGTHIPFNLLEPEDVRAAFPRRDPAAHKGDCGKAFILAGSPGMTGAATLSARAALRIGAGLVKLGIPAGLNPILETKLTEVMTNPLAENDKGFICPEALPKIEELASWADVLAIGPGLSQHADTGETIKELLKKVQKPVVIDADGLNLLGDEEDFDGLLHAGTILTPHPGEFSRLCGIPIPEILANRVDLTAEKAEAWGTVIVLKGSPTIIADPGGEMYCNPTGNAALATGGSGDVLTGMILGLLAQGCPTVHAACVGVYLHGLAGDIAARDIGIAATIAGDIDHLIPETIRQVIPEA</sequence>
<keyword evidence="7 17" id="KW-0067">ATP-binding</keyword>
<dbReference type="Proteomes" id="UP000319619">
    <property type="component" value="Unassembled WGS sequence"/>
</dbReference>
<evidence type="ECO:0000259" key="21">
    <source>
        <dbReference type="PROSITE" id="PS51385"/>
    </source>
</evidence>
<dbReference type="NCBIfam" id="TIGR00197">
    <property type="entry name" value="yjeF_nterm"/>
    <property type="match status" value="1"/>
</dbReference>
<dbReference type="InterPro" id="IPR004443">
    <property type="entry name" value="YjeF_N_dom"/>
</dbReference>
<dbReference type="PANTHER" id="PTHR12592:SF0">
    <property type="entry name" value="ATP-DEPENDENT (S)-NAD(P)H-HYDRATE DEHYDRATASE"/>
    <property type="match status" value="1"/>
</dbReference>
<dbReference type="CDD" id="cd01171">
    <property type="entry name" value="YXKO-related"/>
    <property type="match status" value="1"/>
</dbReference>
<comment type="similarity">
    <text evidence="4 19">In the C-terminal section; belongs to the NnrD/CARKD family.</text>
</comment>
<dbReference type="GO" id="GO:0005524">
    <property type="term" value="F:ATP binding"/>
    <property type="evidence" value="ECO:0007669"/>
    <property type="project" value="UniProtKB-UniRule"/>
</dbReference>
<dbReference type="InterPro" id="IPR017953">
    <property type="entry name" value="Carbohydrate_kinase_pred_CS"/>
</dbReference>
<dbReference type="Gene3D" id="3.40.1190.20">
    <property type="match status" value="1"/>
</dbReference>
<dbReference type="PROSITE" id="PS01050">
    <property type="entry name" value="YJEF_C_2"/>
    <property type="match status" value="1"/>
</dbReference>
<dbReference type="GO" id="GO:0046496">
    <property type="term" value="P:nicotinamide nucleotide metabolic process"/>
    <property type="evidence" value="ECO:0007669"/>
    <property type="project" value="UniProtKB-UniRule"/>
</dbReference>
<dbReference type="NCBIfam" id="TIGR00196">
    <property type="entry name" value="yjeF_cterm"/>
    <property type="match status" value="1"/>
</dbReference>
<dbReference type="GO" id="GO:0052856">
    <property type="term" value="F:NAD(P)HX epimerase activity"/>
    <property type="evidence" value="ECO:0007669"/>
    <property type="project" value="UniProtKB-UniRule"/>
</dbReference>
<dbReference type="Pfam" id="PF03853">
    <property type="entry name" value="YjeF_N"/>
    <property type="match status" value="1"/>
</dbReference>
<proteinExistence type="inferred from homology"/>
<keyword evidence="13" id="KW-0511">Multifunctional enzyme</keyword>
<comment type="caution">
    <text evidence="18">Lacks conserved residue(s) required for the propagation of feature annotation.</text>
</comment>
<dbReference type="AlphaFoldDB" id="A0A532V395"/>
<feature type="binding site" evidence="18">
    <location>
        <position position="129"/>
    </location>
    <ligand>
        <name>K(+)</name>
        <dbReference type="ChEBI" id="CHEBI:29103"/>
    </ligand>
</feature>
<feature type="binding site" evidence="17">
    <location>
        <position position="452"/>
    </location>
    <ligand>
        <name>AMP</name>
        <dbReference type="ChEBI" id="CHEBI:456215"/>
    </ligand>
</feature>
<comment type="catalytic activity">
    <reaction evidence="1 18 19">
        <text>(6R)-NADHX = (6S)-NADHX</text>
        <dbReference type="Rhea" id="RHEA:32215"/>
        <dbReference type="ChEBI" id="CHEBI:64074"/>
        <dbReference type="ChEBI" id="CHEBI:64075"/>
        <dbReference type="EC" id="5.1.99.6"/>
    </reaction>
</comment>
<dbReference type="PROSITE" id="PS51385">
    <property type="entry name" value="YJEF_N"/>
    <property type="match status" value="1"/>
</dbReference>
<comment type="similarity">
    <text evidence="17">Belongs to the NnrD/CARKD family.</text>
</comment>
<keyword evidence="11 18" id="KW-0413">Isomerase</keyword>
<feature type="binding site" evidence="17">
    <location>
        <position position="453"/>
    </location>
    <ligand>
        <name>(6S)-NADPHX</name>
        <dbReference type="ChEBI" id="CHEBI:64076"/>
    </ligand>
</feature>
<dbReference type="GO" id="GO:0110051">
    <property type="term" value="P:metabolite repair"/>
    <property type="evidence" value="ECO:0007669"/>
    <property type="project" value="TreeGrafter"/>
</dbReference>
<comment type="function">
    <text evidence="17">Catalyzes the dehydration of the S-form of NAD(P)HX at the expense of ADP, which is converted to AMP. Together with NAD(P)HX epimerase, which catalyzes the epimerization of the S- and R-forms, the enzyme allows the repair of both epimers of NAD(P)HX, a damaged form of NAD(P)H that is a result of enzymatic or heat-dependent hydration.</text>
</comment>
<evidence type="ECO:0000256" key="15">
    <source>
        <dbReference type="ARBA" id="ARBA00048238"/>
    </source>
</evidence>
<dbReference type="InterPro" id="IPR036652">
    <property type="entry name" value="YjeF_N_dom_sf"/>
</dbReference>
<accession>A0A532V395</accession>
<comment type="function">
    <text evidence="18">Catalyzes the epimerization of the S- and R-forms of NAD(P)HX, a damaged form of NAD(P)H that is a result of enzymatic or heat-dependent hydration. This is a prerequisite for the S-specific NAD(P)H-hydrate dehydratase to allow the repair of both epimers of NAD(P)HX.</text>
</comment>
<evidence type="ECO:0000256" key="14">
    <source>
        <dbReference type="ARBA" id="ARBA00025153"/>
    </source>
</evidence>
<keyword evidence="10 17" id="KW-0520">NAD</keyword>
<feature type="binding site" evidence="18">
    <location>
        <position position="162"/>
    </location>
    <ligand>
        <name>(6S)-NADPHX</name>
        <dbReference type="ChEBI" id="CHEBI:64076"/>
    </ligand>
</feature>
<dbReference type="EC" id="4.2.1.136" evidence="19"/>
<evidence type="ECO:0000256" key="7">
    <source>
        <dbReference type="ARBA" id="ARBA00022840"/>
    </source>
</evidence>
<comment type="similarity">
    <text evidence="3 19">In the N-terminal section; belongs to the NnrE/AIBP family.</text>
</comment>
<dbReference type="InterPro" id="IPR030677">
    <property type="entry name" value="Nnr"/>
</dbReference>
<reference evidence="22 23" key="1">
    <citation type="submission" date="2017-06" db="EMBL/GenBank/DDBJ databases">
        <title>Novel microbial phyla capable of carbon fixation and sulfur reduction in deep-sea sediments.</title>
        <authorList>
            <person name="Huang J."/>
            <person name="Baker B."/>
            <person name="Wang Y."/>
        </authorList>
    </citation>
    <scope>NUCLEOTIDE SEQUENCE [LARGE SCALE GENOMIC DNA]</scope>
    <source>
        <strain evidence="22">B3_LCP</strain>
    </source>
</reference>
<dbReference type="GO" id="GO:0046872">
    <property type="term" value="F:metal ion binding"/>
    <property type="evidence" value="ECO:0007669"/>
    <property type="project" value="UniProtKB-UniRule"/>
</dbReference>
<evidence type="ECO:0000256" key="16">
    <source>
        <dbReference type="ARBA" id="ARBA00049209"/>
    </source>
</evidence>
<evidence type="ECO:0000256" key="1">
    <source>
        <dbReference type="ARBA" id="ARBA00000013"/>
    </source>
</evidence>
<evidence type="ECO:0000256" key="10">
    <source>
        <dbReference type="ARBA" id="ARBA00023027"/>
    </source>
</evidence>
<dbReference type="PROSITE" id="PS51383">
    <property type="entry name" value="YJEF_C_3"/>
    <property type="match status" value="1"/>
</dbReference>
<evidence type="ECO:0000313" key="23">
    <source>
        <dbReference type="Proteomes" id="UP000319619"/>
    </source>
</evidence>
<name>A0A532V395_UNCL8</name>
<keyword evidence="12 17" id="KW-0456">Lyase</keyword>
<dbReference type="InterPro" id="IPR029056">
    <property type="entry name" value="Ribokinase-like"/>
</dbReference>
<comment type="cofactor">
    <cofactor evidence="18 19">
        <name>K(+)</name>
        <dbReference type="ChEBI" id="CHEBI:29103"/>
    </cofactor>
    <text evidence="18 19">Binds 1 potassium ion per subunit.</text>
</comment>
<dbReference type="Pfam" id="PF01256">
    <property type="entry name" value="Carb_kinase"/>
    <property type="match status" value="1"/>
</dbReference>
<dbReference type="PANTHER" id="PTHR12592">
    <property type="entry name" value="ATP-DEPENDENT (S)-NAD(P)H-HYDRATE DEHYDRATASE FAMILY MEMBER"/>
    <property type="match status" value="1"/>
</dbReference>